<name>A0A919XVL0_9BACL</name>
<keyword evidence="2" id="KW-1185">Reference proteome</keyword>
<dbReference type="Proteomes" id="UP000681162">
    <property type="component" value="Unassembled WGS sequence"/>
</dbReference>
<gene>
    <name evidence="1" type="ORF">J41TS12_21240</name>
</gene>
<dbReference type="RefSeq" id="WP_212939537.1">
    <property type="nucleotide sequence ID" value="NZ_BORR01000006.1"/>
</dbReference>
<accession>A0A919XVL0</accession>
<dbReference type="EMBL" id="BORR01000006">
    <property type="protein sequence ID" value="GIO37263.1"/>
    <property type="molecule type" value="Genomic_DNA"/>
</dbReference>
<organism evidence="1 2">
    <name type="scientific">Paenibacillus antibioticophila</name>
    <dbReference type="NCBI Taxonomy" id="1274374"/>
    <lineage>
        <taxon>Bacteria</taxon>
        <taxon>Bacillati</taxon>
        <taxon>Bacillota</taxon>
        <taxon>Bacilli</taxon>
        <taxon>Bacillales</taxon>
        <taxon>Paenibacillaceae</taxon>
        <taxon>Paenibacillus</taxon>
    </lineage>
</organism>
<dbReference type="AlphaFoldDB" id="A0A919XVL0"/>
<protein>
    <submittedName>
        <fullName evidence="1">Uncharacterized protein</fullName>
    </submittedName>
</protein>
<evidence type="ECO:0000313" key="1">
    <source>
        <dbReference type="EMBL" id="GIO37263.1"/>
    </source>
</evidence>
<proteinExistence type="predicted"/>
<evidence type="ECO:0000313" key="2">
    <source>
        <dbReference type="Proteomes" id="UP000681162"/>
    </source>
</evidence>
<comment type="caution">
    <text evidence="1">The sequence shown here is derived from an EMBL/GenBank/DDBJ whole genome shotgun (WGS) entry which is preliminary data.</text>
</comment>
<sequence>MLWEMDEIIIGGNKYTIDHDTNSIRRFNEKSKMWVNVTFGNEEGVADKLIRNLTDEYIKQCLENEKSPT</sequence>
<reference evidence="1 2" key="1">
    <citation type="submission" date="2021-03" db="EMBL/GenBank/DDBJ databases">
        <title>Antimicrobial resistance genes in bacteria isolated from Japanese honey, and their potential for conferring macrolide and lincosamide resistance in the American foulbrood pathogen Paenibacillus larvae.</title>
        <authorList>
            <person name="Okamoto M."/>
            <person name="Kumagai M."/>
            <person name="Kanamori H."/>
            <person name="Takamatsu D."/>
        </authorList>
    </citation>
    <scope>NUCLEOTIDE SEQUENCE [LARGE SCALE GENOMIC DNA]</scope>
    <source>
        <strain evidence="1 2">J41TS12</strain>
    </source>
</reference>